<dbReference type="GO" id="GO:0008299">
    <property type="term" value="P:isoprenoid biosynthetic process"/>
    <property type="evidence" value="ECO:0007669"/>
    <property type="project" value="UniProtKB-ARBA"/>
</dbReference>
<evidence type="ECO:0000256" key="1">
    <source>
        <dbReference type="ARBA" id="ARBA00001946"/>
    </source>
</evidence>
<dbReference type="Gene3D" id="1.10.600.10">
    <property type="entry name" value="Farnesyl Diphosphate Synthase"/>
    <property type="match status" value="1"/>
</dbReference>
<dbReference type="EMBL" id="WWBZ02000062">
    <property type="protein sequence ID" value="KAF4303597.1"/>
    <property type="molecule type" value="Genomic_DNA"/>
</dbReference>
<keyword evidence="6" id="KW-1185">Reference proteome</keyword>
<dbReference type="Proteomes" id="UP000572817">
    <property type="component" value="Unassembled WGS sequence"/>
</dbReference>
<evidence type="ECO:0000256" key="2">
    <source>
        <dbReference type="ARBA" id="ARBA00006333"/>
    </source>
</evidence>
<evidence type="ECO:0000313" key="5">
    <source>
        <dbReference type="EMBL" id="KAF4303597.1"/>
    </source>
</evidence>
<dbReference type="GO" id="GO:0046872">
    <property type="term" value="F:metal ion binding"/>
    <property type="evidence" value="ECO:0007669"/>
    <property type="project" value="UniProtKB-KW"/>
</dbReference>
<reference evidence="5" key="1">
    <citation type="submission" date="2020-04" db="EMBL/GenBank/DDBJ databases">
        <title>Genome Assembly and Annotation of Botryosphaeria dothidea sdau 11-99, a Latent Pathogen of Apple Fruit Ring Rot in China.</title>
        <authorList>
            <person name="Yu C."/>
            <person name="Diao Y."/>
            <person name="Lu Q."/>
            <person name="Zhao J."/>
            <person name="Cui S."/>
            <person name="Peng C."/>
            <person name="He B."/>
            <person name="Liu H."/>
        </authorList>
    </citation>
    <scope>NUCLEOTIDE SEQUENCE [LARGE SCALE GENOMIC DNA]</scope>
    <source>
        <strain evidence="5">Sdau11-99</strain>
    </source>
</reference>
<keyword evidence="3 4" id="KW-0460">Magnesium</keyword>
<sequence>MTSGSERSLEAINAKIAAPANQKDLSRVTHAYDWLKDASLDFLNPTPPVLTWTSLPLTTQADDSNAFDVFPAAAGLPWPTGFPRARQNRHWRVGLKTSTAALEAFVNSTDMSRLVRAADGRSLADVAARHLKVAEEDRFTKFPTYLWPEADEERTKLLATAMVLAFVFDDLWEAHDEQELSTIRDDFIRRLEGGGSEDHSNRTDLQALIDSVVSGFKQQDSIAGNGGHEVIARVIDFSKHIPPQGEFKTLDEYLSYRYVDVAAPFLIYGAKFSISSSVRIDDPKLAKITKLAGDHISLANDLASFDKELREFEQGELRNLVNAVNIIRKLFGLQSWSSAKAFAYAMQCELETQIKGEVEHLEATGALDAEEWRFVKALLIMLAGNVFYSMIASRYGGEEAKLPA</sequence>
<dbReference type="PANTHER" id="PTHR35201:SF4">
    <property type="entry name" value="BETA-PINACENE SYNTHASE-RELATED"/>
    <property type="match status" value="1"/>
</dbReference>
<protein>
    <recommendedName>
        <fullName evidence="4">Terpene synthase</fullName>
        <ecNumber evidence="4">4.2.3.-</ecNumber>
    </recommendedName>
</protein>
<gene>
    <name evidence="5" type="ORF">GTA08_BOTSDO09532</name>
</gene>
<dbReference type="GO" id="GO:0010333">
    <property type="term" value="F:terpene synthase activity"/>
    <property type="evidence" value="ECO:0007669"/>
    <property type="project" value="InterPro"/>
</dbReference>
<dbReference type="AlphaFoldDB" id="A0A8H4N5G1"/>
<dbReference type="OrthoDB" id="3004402at2759"/>
<evidence type="ECO:0000256" key="3">
    <source>
        <dbReference type="ARBA" id="ARBA00022842"/>
    </source>
</evidence>
<keyword evidence="4" id="KW-0456">Lyase</keyword>
<comment type="cofactor">
    <cofactor evidence="1 4">
        <name>Mg(2+)</name>
        <dbReference type="ChEBI" id="CHEBI:18420"/>
    </cofactor>
</comment>
<evidence type="ECO:0000313" key="6">
    <source>
        <dbReference type="Proteomes" id="UP000572817"/>
    </source>
</evidence>
<dbReference type="InterPro" id="IPR008949">
    <property type="entry name" value="Isoprenoid_synthase_dom_sf"/>
</dbReference>
<keyword evidence="4" id="KW-0479">Metal-binding</keyword>
<name>A0A8H4N5G1_9PEZI</name>
<comment type="similarity">
    <text evidence="2 4">Belongs to the terpene synthase family.</text>
</comment>
<evidence type="ECO:0000256" key="4">
    <source>
        <dbReference type="RuleBase" id="RU366034"/>
    </source>
</evidence>
<dbReference type="InterPro" id="IPR034686">
    <property type="entry name" value="Terpene_cyclase-like_2"/>
</dbReference>
<dbReference type="SUPFAM" id="SSF48576">
    <property type="entry name" value="Terpenoid synthases"/>
    <property type="match status" value="1"/>
</dbReference>
<dbReference type="EC" id="4.2.3.-" evidence="4"/>
<dbReference type="PANTHER" id="PTHR35201">
    <property type="entry name" value="TERPENE SYNTHASE"/>
    <property type="match status" value="1"/>
</dbReference>
<proteinExistence type="inferred from homology"/>
<dbReference type="Pfam" id="PF19086">
    <property type="entry name" value="Terpene_syn_C_2"/>
    <property type="match status" value="1"/>
</dbReference>
<organism evidence="5 6">
    <name type="scientific">Botryosphaeria dothidea</name>
    <dbReference type="NCBI Taxonomy" id="55169"/>
    <lineage>
        <taxon>Eukaryota</taxon>
        <taxon>Fungi</taxon>
        <taxon>Dikarya</taxon>
        <taxon>Ascomycota</taxon>
        <taxon>Pezizomycotina</taxon>
        <taxon>Dothideomycetes</taxon>
        <taxon>Dothideomycetes incertae sedis</taxon>
        <taxon>Botryosphaeriales</taxon>
        <taxon>Botryosphaeriaceae</taxon>
        <taxon>Botryosphaeria</taxon>
    </lineage>
</organism>
<comment type="caution">
    <text evidence="5">The sequence shown here is derived from an EMBL/GenBank/DDBJ whole genome shotgun (WGS) entry which is preliminary data.</text>
</comment>
<accession>A0A8H4N5G1</accession>